<dbReference type="EMBL" id="AP022870">
    <property type="protein sequence ID" value="BCB73647.1"/>
    <property type="molecule type" value="Genomic_DNA"/>
</dbReference>
<name>A0A6F8XIL7_9ACTN</name>
<accession>A0A6F8XIL7</accession>
<reference evidence="1 2" key="1">
    <citation type="submission" date="2020-03" db="EMBL/GenBank/DDBJ databases">
        <title>Whole genome shotgun sequence of Phytohabitans flavus NBRC 107702.</title>
        <authorList>
            <person name="Komaki H."/>
            <person name="Tamura T."/>
        </authorList>
    </citation>
    <scope>NUCLEOTIDE SEQUENCE [LARGE SCALE GENOMIC DNA]</scope>
    <source>
        <strain evidence="1 2">NBRC 107702</strain>
    </source>
</reference>
<organism evidence="1 2">
    <name type="scientific">Phytohabitans flavus</name>
    <dbReference type="NCBI Taxonomy" id="1076124"/>
    <lineage>
        <taxon>Bacteria</taxon>
        <taxon>Bacillati</taxon>
        <taxon>Actinomycetota</taxon>
        <taxon>Actinomycetes</taxon>
        <taxon>Micromonosporales</taxon>
        <taxon>Micromonosporaceae</taxon>
    </lineage>
</organism>
<evidence type="ECO:0000313" key="2">
    <source>
        <dbReference type="Proteomes" id="UP000502508"/>
    </source>
</evidence>
<dbReference type="Proteomes" id="UP000502508">
    <property type="component" value="Chromosome"/>
</dbReference>
<sequence length="95" mass="9325">MSGDSAGGHDDLARSIGRIAAHAAASVEAQAVIDVFVVSTVAGVSRISGSTPAFSTGSVSRSRHTHLATIRAAASGLGIAGTLPSVGRRAGTDRG</sequence>
<keyword evidence="2" id="KW-1185">Reference proteome</keyword>
<evidence type="ECO:0000313" key="1">
    <source>
        <dbReference type="EMBL" id="BCB73647.1"/>
    </source>
</evidence>
<gene>
    <name evidence="1" type="ORF">Pflav_000570</name>
</gene>
<dbReference type="KEGG" id="pfla:Pflav_000570"/>
<dbReference type="AlphaFoldDB" id="A0A6F8XIL7"/>
<reference evidence="1 2" key="2">
    <citation type="submission" date="2020-03" db="EMBL/GenBank/DDBJ databases">
        <authorList>
            <person name="Ichikawa N."/>
            <person name="Kimura A."/>
            <person name="Kitahashi Y."/>
            <person name="Uohara A."/>
        </authorList>
    </citation>
    <scope>NUCLEOTIDE SEQUENCE [LARGE SCALE GENOMIC DNA]</scope>
    <source>
        <strain evidence="1 2">NBRC 107702</strain>
    </source>
</reference>
<proteinExistence type="predicted"/>
<protein>
    <submittedName>
        <fullName evidence="1">Uncharacterized protein</fullName>
    </submittedName>
</protein>